<feature type="compositionally biased region" description="Low complexity" evidence="1">
    <location>
        <begin position="735"/>
        <end position="758"/>
    </location>
</feature>
<dbReference type="Pfam" id="PF15273">
    <property type="entry name" value="NHS"/>
    <property type="match status" value="3"/>
</dbReference>
<comment type="caution">
    <text evidence="2">The sequence shown here is derived from an EMBL/GenBank/DDBJ whole genome shotgun (WGS) entry which is preliminary data.</text>
</comment>
<dbReference type="PANTHER" id="PTHR23039:SF3">
    <property type="entry name" value="NHS-LIKE PROTEIN 1"/>
    <property type="match status" value="1"/>
</dbReference>
<reference evidence="2 3" key="1">
    <citation type="journal article" date="2024" name="Genome Biol. Evol.">
        <title>Chromosome-level genome assembly of the viviparous eelpout Zoarces viviparus.</title>
        <authorList>
            <person name="Fuhrmann N."/>
            <person name="Brasseur M.V."/>
            <person name="Bakowski C.E."/>
            <person name="Podsiadlowski L."/>
            <person name="Prost S."/>
            <person name="Krehenwinkel H."/>
            <person name="Mayer C."/>
        </authorList>
    </citation>
    <scope>NUCLEOTIDE SEQUENCE [LARGE SCALE GENOMIC DNA]</scope>
    <source>
        <strain evidence="2">NO-MEL_2022_Ind0_liver</strain>
    </source>
</reference>
<dbReference type="PANTHER" id="PTHR23039">
    <property type="entry name" value="NANCE-HORAN SYNDROME PROTEIN"/>
    <property type="match status" value="1"/>
</dbReference>
<feature type="compositionally biased region" description="Polar residues" evidence="1">
    <location>
        <begin position="587"/>
        <end position="614"/>
    </location>
</feature>
<feature type="region of interest" description="Disordered" evidence="1">
    <location>
        <begin position="1562"/>
        <end position="1722"/>
    </location>
</feature>
<dbReference type="PRINTS" id="PR01217">
    <property type="entry name" value="PRICHEXTENSN"/>
</dbReference>
<feature type="compositionally biased region" description="Low complexity" evidence="1">
    <location>
        <begin position="355"/>
        <end position="365"/>
    </location>
</feature>
<feature type="region of interest" description="Disordered" evidence="1">
    <location>
        <begin position="56"/>
        <end position="91"/>
    </location>
</feature>
<feature type="compositionally biased region" description="Pro residues" evidence="1">
    <location>
        <begin position="994"/>
        <end position="1006"/>
    </location>
</feature>
<feature type="compositionally biased region" description="Pro residues" evidence="1">
    <location>
        <begin position="1843"/>
        <end position="1852"/>
    </location>
</feature>
<feature type="compositionally biased region" description="Polar residues" evidence="1">
    <location>
        <begin position="709"/>
        <end position="721"/>
    </location>
</feature>
<organism evidence="2 3">
    <name type="scientific">Zoarces viviparus</name>
    <name type="common">Viviparous eelpout</name>
    <name type="synonym">Blennius viviparus</name>
    <dbReference type="NCBI Taxonomy" id="48416"/>
    <lineage>
        <taxon>Eukaryota</taxon>
        <taxon>Metazoa</taxon>
        <taxon>Chordata</taxon>
        <taxon>Craniata</taxon>
        <taxon>Vertebrata</taxon>
        <taxon>Euteleostomi</taxon>
        <taxon>Actinopterygii</taxon>
        <taxon>Neopterygii</taxon>
        <taxon>Teleostei</taxon>
        <taxon>Neoteleostei</taxon>
        <taxon>Acanthomorphata</taxon>
        <taxon>Eupercaria</taxon>
        <taxon>Perciformes</taxon>
        <taxon>Cottioidei</taxon>
        <taxon>Zoarcales</taxon>
        <taxon>Zoarcidae</taxon>
        <taxon>Zoarcinae</taxon>
        <taxon>Zoarces</taxon>
    </lineage>
</organism>
<protein>
    <recommendedName>
        <fullName evidence="4">NHS-like protein 1</fullName>
    </recommendedName>
</protein>
<dbReference type="GO" id="GO:0030154">
    <property type="term" value="P:cell differentiation"/>
    <property type="evidence" value="ECO:0007669"/>
    <property type="project" value="TreeGrafter"/>
</dbReference>
<feature type="compositionally biased region" description="Low complexity" evidence="1">
    <location>
        <begin position="294"/>
        <end position="306"/>
    </location>
</feature>
<feature type="region of interest" description="Disordered" evidence="1">
    <location>
        <begin position="802"/>
        <end position="1042"/>
    </location>
</feature>
<feature type="region of interest" description="Disordered" evidence="1">
    <location>
        <begin position="1754"/>
        <end position="1801"/>
    </location>
</feature>
<feature type="region of interest" description="Disordered" evidence="1">
    <location>
        <begin position="1406"/>
        <end position="1520"/>
    </location>
</feature>
<dbReference type="EMBL" id="JBCEZU010000156">
    <property type="protein sequence ID" value="KAK9524297.1"/>
    <property type="molecule type" value="Genomic_DNA"/>
</dbReference>
<feature type="compositionally biased region" description="Basic and acidic residues" evidence="1">
    <location>
        <begin position="1188"/>
        <end position="1202"/>
    </location>
</feature>
<feature type="region of interest" description="Disordered" evidence="1">
    <location>
        <begin position="482"/>
        <end position="685"/>
    </location>
</feature>
<feature type="compositionally biased region" description="Pro residues" evidence="1">
    <location>
        <begin position="1014"/>
        <end position="1023"/>
    </location>
</feature>
<name>A0AAW1EPJ7_ZOAVI</name>
<feature type="region of interest" description="Disordered" evidence="1">
    <location>
        <begin position="382"/>
        <end position="409"/>
    </location>
</feature>
<feature type="compositionally biased region" description="Polar residues" evidence="1">
    <location>
        <begin position="443"/>
        <end position="456"/>
    </location>
</feature>
<feature type="compositionally biased region" description="Low complexity" evidence="1">
    <location>
        <begin position="698"/>
        <end position="708"/>
    </location>
</feature>
<feature type="compositionally biased region" description="Polar residues" evidence="1">
    <location>
        <begin position="1436"/>
        <end position="1465"/>
    </location>
</feature>
<evidence type="ECO:0000313" key="2">
    <source>
        <dbReference type="EMBL" id="KAK9524297.1"/>
    </source>
</evidence>
<feature type="compositionally biased region" description="Low complexity" evidence="1">
    <location>
        <begin position="1024"/>
        <end position="1039"/>
    </location>
</feature>
<feature type="region of interest" description="Disordered" evidence="1">
    <location>
        <begin position="1156"/>
        <end position="1207"/>
    </location>
</feature>
<feature type="compositionally biased region" description="Basic and acidic residues" evidence="1">
    <location>
        <begin position="1634"/>
        <end position="1644"/>
    </location>
</feature>
<feature type="compositionally biased region" description="Basic residues" evidence="1">
    <location>
        <begin position="1594"/>
        <end position="1608"/>
    </location>
</feature>
<feature type="compositionally biased region" description="Low complexity" evidence="1">
    <location>
        <begin position="1648"/>
        <end position="1657"/>
    </location>
</feature>
<accession>A0AAW1EPJ7</accession>
<feature type="compositionally biased region" description="Pro residues" evidence="1">
    <location>
        <begin position="963"/>
        <end position="975"/>
    </location>
</feature>
<feature type="compositionally biased region" description="Polar residues" evidence="1">
    <location>
        <begin position="1170"/>
        <end position="1187"/>
    </location>
</feature>
<dbReference type="Proteomes" id="UP001488805">
    <property type="component" value="Unassembled WGS sequence"/>
</dbReference>
<feature type="compositionally biased region" description="Polar residues" evidence="1">
    <location>
        <begin position="1497"/>
        <end position="1520"/>
    </location>
</feature>
<feature type="compositionally biased region" description="Low complexity" evidence="1">
    <location>
        <begin position="425"/>
        <end position="437"/>
    </location>
</feature>
<feature type="region of interest" description="Disordered" evidence="1">
    <location>
        <begin position="283"/>
        <end position="306"/>
    </location>
</feature>
<feature type="compositionally biased region" description="Pro residues" evidence="1">
    <location>
        <begin position="807"/>
        <end position="956"/>
    </location>
</feature>
<feature type="region of interest" description="Disordered" evidence="1">
    <location>
        <begin position="346"/>
        <end position="365"/>
    </location>
</feature>
<feature type="compositionally biased region" description="Basic and acidic residues" evidence="1">
    <location>
        <begin position="1757"/>
        <end position="1767"/>
    </location>
</feature>
<proteinExistence type="predicted"/>
<feature type="compositionally biased region" description="Polar residues" evidence="1">
    <location>
        <begin position="486"/>
        <end position="500"/>
    </location>
</feature>
<feature type="compositionally biased region" description="Low complexity" evidence="1">
    <location>
        <begin position="549"/>
        <end position="563"/>
    </location>
</feature>
<feature type="compositionally biased region" description="Acidic residues" evidence="1">
    <location>
        <begin position="1569"/>
        <end position="1579"/>
    </location>
</feature>
<feature type="compositionally biased region" description="Basic and acidic residues" evidence="1">
    <location>
        <begin position="1704"/>
        <end position="1716"/>
    </location>
</feature>
<feature type="compositionally biased region" description="Polar residues" evidence="1">
    <location>
        <begin position="646"/>
        <end position="670"/>
    </location>
</feature>
<evidence type="ECO:0008006" key="4">
    <source>
        <dbReference type="Google" id="ProtNLM"/>
    </source>
</evidence>
<gene>
    <name evidence="2" type="ORF">VZT92_018147</name>
</gene>
<feature type="compositionally biased region" description="Low complexity" evidence="1">
    <location>
        <begin position="508"/>
        <end position="524"/>
    </location>
</feature>
<feature type="compositionally biased region" description="Low complexity" evidence="1">
    <location>
        <begin position="1768"/>
        <end position="1782"/>
    </location>
</feature>
<sequence length="1968" mass="212508">MVLIGAAIKSVFKYLNRTRGDGDSRWSVHYTTQKPQQGLLFIPANDLRACNGLTQHGCSPQSPAPFPSSSGIGQSEGSTARRGWKDKSRRMSSAFSDEDEQFILHNTRPLTPLLLNPVHRTSCWDVFGSAHEPTVNLEVELLPRLPTPEERMRQQAETVAAHVVPINITGESFDRQASFRKEGSNNDSMSLRPRNLSRRQTVTGIPDDVSRTLDLPLVSLDLPGHFSTVGRSVSSCCSSAHQQKGRTEEEEMGELRVEESSARRIRAPRGRGLSSLMASLTSAPPVDSCHDFESSSSSSEVHSLPSLVTNSSLNSEASYRTLSASCSCCQDLQGFPSDLQPMLPFDPTARVIPQSPSSSSSFPSSLVTSCLASTRSRALQSEWSYPSDKPLNEAAQHRSSPSSSHYLSSSSIADSESRFSYQALDDQTSTQQDSQSSYDEETWSYQPLSPSSSVHSGRTRGDWNAITQEMRCVSGEGWNCDPLLSSGRSTPEKITSSPLLNQEKRGFSTSSSYSRSITRSISLCKSKRPPLPPLRSDSLRRRPGRTKPPRSSSSGSRPEPNSRLEPTTHQIFHDPWVPRSNTKRRQSGFNCGTVTTFESLNQEDTAEYPSSEQLPPSPAHSHGHAPTPASTGLHEEGLRFTPNPQPASSSVAELQRLTSPSSGYSSQSNTPTPGTPVSSSLSPSSPGAFSFLPTSPFSSLHSSSFPLSTAVSSMSRTTSQGKGRPKPPVPERKSSLFSSHSSSFCSTSSLSSCTSLDSSAKHPPPLSEYSSPLPPVFYSPIRKCPPPAPPLPQRCLSASSFNKLSAAPPPSSSSLPPPLLPPSSLPLPPPLPPGPPPPLPPSSLPLPPPPLPYSSFSLPPPPPLLLPPSSLPLPPPPPLLLPPSSLPLPPPPPPPLPPSSLPLPPPPPPPLPPSSLPLPPPPPLPHSSFSLPPPPPLLLSPSSLPLPPPPPLPLPPSSLLTAPLPPPTRPPPPPYSYAIRQTSHHALVSSSNDFPPPPSSPLPPSSELPIADLLPPPAPPPFLLSPASPSSPASSLTPLGRCVKVPTTPRPLVSNQALQGVKLRSVKNQEGLLTSTMLTDAKHANTVYDLPSKEAHPDGAVLANTDVKLPGTGSQNAACGLGSNEANKPISLMCNAIAEEEQPARRSDHDYHNRTQHDVRTPYDDPQGIVASTANQRSSVPQLTNNETPHDIRYNEPEKKGSDIYGTLASPNSPWVKISYDNDNNTIIQHPSLQQQQVTAPVLADAKLTETARKQGNTDTSYWTLTGTRQESRTENRSILLDSKEEVETNEKKNFEMWNDAADDSTVFSGIKLNNGVCRTASPRKLYSQEKPTLPKKPDLCILSLMAYPEDRRGQKSSGQITASSSGLNSQSQCLANSFCTPSPNHLTRTTSPVERTHDYITAHSPVGFPHRQKPPVLHKKPDCSTKTPKPLSGTAGITLNGTMGTLENRGTSGTRDTMETSSTRGIMGMHGNCGPSGNMGITETRSIKGAPHSMDETTSTKNRGTSGTRGTMETNSTLGTMGMYGNCGPSETCSTFGTTDPWIIKTRTYQDIENTFHTSMMKSSLAEDKEEDEKETVEETGMKAPIMMMPSTTRKKDKARKRRKTRAGRQLLMMSTTRPSPSSSSSSSSSSSGDERDVNERTRQRARTTTVRQQDTSDSESSCAPIGQSRCSLSSSLSTDSMQGEKSLLDLLIHEEDEEDEDERGKKGADRRKMAEGPPNDLLVSVAADHMFESGRPRTTEDLFTVIHRSKRKMLGKQDSEDDSHHISSSSVSRSNTLTAPLPRPRPRTAAPRSQSSVRSESFKALLLRKGSQWDSSSRISAVERLCKLASPVTTAELNSVLPPPVQPPDQPSSLSHPSELPHNFSMIGFGWGRRDITPNHVLLTSSSSSSSSSSHFFFLSSSSSMGPRSLTPPCSSSRRFAARCCLYAAPMTAIFEGECEEDDEGPKDNRFLEKIFVECGDVGVFY</sequence>
<evidence type="ECO:0000256" key="1">
    <source>
        <dbReference type="SAM" id="MobiDB-lite"/>
    </source>
</evidence>
<feature type="region of interest" description="Disordered" evidence="1">
    <location>
        <begin position="1841"/>
        <end position="1861"/>
    </location>
</feature>
<feature type="compositionally biased region" description="Low complexity" evidence="1">
    <location>
        <begin position="671"/>
        <end position="685"/>
    </location>
</feature>
<evidence type="ECO:0000313" key="3">
    <source>
        <dbReference type="Proteomes" id="UP001488805"/>
    </source>
</evidence>
<feature type="compositionally biased region" description="Low complexity" evidence="1">
    <location>
        <begin position="1620"/>
        <end position="1633"/>
    </location>
</feature>
<feature type="region of interest" description="Disordered" evidence="1">
    <location>
        <begin position="423"/>
        <end position="460"/>
    </location>
</feature>
<feature type="compositionally biased region" description="Low complexity" evidence="1">
    <location>
        <begin position="399"/>
        <end position="409"/>
    </location>
</feature>
<dbReference type="InterPro" id="IPR024845">
    <property type="entry name" value="NHS-like"/>
</dbReference>
<keyword evidence="3" id="KW-1185">Reference proteome</keyword>
<feature type="region of interest" description="Disordered" evidence="1">
    <location>
        <begin position="698"/>
        <end position="767"/>
    </location>
</feature>